<feature type="domain" description="Spindle pole body-associated protein cut12" evidence="3">
    <location>
        <begin position="188"/>
        <end position="281"/>
    </location>
</feature>
<proteinExistence type="predicted"/>
<evidence type="ECO:0000256" key="1">
    <source>
        <dbReference type="SAM" id="Coils"/>
    </source>
</evidence>
<feature type="coiled-coil region" evidence="1">
    <location>
        <begin position="218"/>
        <end position="291"/>
    </location>
</feature>
<feature type="region of interest" description="Disordered" evidence="2">
    <location>
        <begin position="311"/>
        <end position="565"/>
    </location>
</feature>
<evidence type="ECO:0000313" key="4">
    <source>
        <dbReference type="EMBL" id="EAT83404.2"/>
    </source>
</evidence>
<feature type="compositionally biased region" description="Basic and acidic residues" evidence="2">
    <location>
        <begin position="519"/>
        <end position="535"/>
    </location>
</feature>
<keyword evidence="1" id="KW-0175">Coiled coil</keyword>
<feature type="compositionally biased region" description="Polar residues" evidence="2">
    <location>
        <begin position="503"/>
        <end position="513"/>
    </location>
</feature>
<dbReference type="VEuPathDB" id="FungiDB:JI435_092120"/>
<name>Q0UGA2_PHANO</name>
<sequence length="641" mass="70869">MFTWITGPRITNVRTEKTLCSARVLIDCVENNYESTFLEPPETPAHQFAVNAFKHALFGTPAPEDASNPSKRNDKKAKIDAANAKNIVITPPPDDGPLLSPSKQPGGILMTPGTASKGRKTVSFGSHVVDNEGKRGNIGKSGIPNDCPGKFPSPWTPGTQLKLEPGSDKRPRTKFTEALLDARTTTQPKSGQKPKAKDDSDITIDLGAPRSESGKYWKEQYESYAERSEKEMKKVIAKQQLAKKFAMKKDSEVTELTTKFEQERKKFRQRERELEQQNQDFQDRLSQAVADNTSATMEIAALKCRIAVLERSSSDSMQDKPPFQIFEDPSKDAIRATAGQQRGDEASFAPSVSMASSGKENHSPKPRRQHRQSVPDRSAQRVTQPRFGTSQGEVSIVLGRSPMAPAKPDEQSPDVIPAFIASEQIPRSPLQARKTEPAKENYAPNSPDAVLPSSPLPMPSPGIDPWMDLNNESSIQPVDKMAMPNYSSKPFSRPEWEPAPKSQRATKPTSQTKHAAPPKLEDRRTEKLAASEVKADLSTGHSRPIRAARDVQDRPSAATSSDNHCINEVKKTNVVVPKKTDAVTNHSPTDPKFDLSKITAHHAEGSSLVKKDRAEILPLDRKEQARKRLEERKRLRKNAPS</sequence>
<evidence type="ECO:0000259" key="3">
    <source>
        <dbReference type="Pfam" id="PF11500"/>
    </source>
</evidence>
<dbReference type="Proteomes" id="UP000001055">
    <property type="component" value="Unassembled WGS sequence"/>
</dbReference>
<evidence type="ECO:0000313" key="5">
    <source>
        <dbReference type="Proteomes" id="UP000001055"/>
    </source>
</evidence>
<feature type="region of interest" description="Disordered" evidence="2">
    <location>
        <begin position="127"/>
        <end position="208"/>
    </location>
</feature>
<gene>
    <name evidence="4" type="ORF">SNOG_09212</name>
</gene>
<dbReference type="RefSeq" id="XP_001799511.1">
    <property type="nucleotide sequence ID" value="XM_001799459.1"/>
</dbReference>
<protein>
    <recommendedName>
        <fullName evidence="3">Spindle pole body-associated protein cut12 domain-containing protein</fullName>
    </recommendedName>
</protein>
<dbReference type="EMBL" id="CH445338">
    <property type="protein sequence ID" value="EAT83404.2"/>
    <property type="molecule type" value="Genomic_DNA"/>
</dbReference>
<dbReference type="eggNOG" id="ENOG502S2W9">
    <property type="taxonomic scope" value="Eukaryota"/>
</dbReference>
<accession>Q0UGA2</accession>
<organism evidence="4 5">
    <name type="scientific">Phaeosphaeria nodorum (strain SN15 / ATCC MYA-4574 / FGSC 10173)</name>
    <name type="common">Glume blotch fungus</name>
    <name type="synonym">Parastagonospora nodorum</name>
    <dbReference type="NCBI Taxonomy" id="321614"/>
    <lineage>
        <taxon>Eukaryota</taxon>
        <taxon>Fungi</taxon>
        <taxon>Dikarya</taxon>
        <taxon>Ascomycota</taxon>
        <taxon>Pezizomycotina</taxon>
        <taxon>Dothideomycetes</taxon>
        <taxon>Pleosporomycetidae</taxon>
        <taxon>Pleosporales</taxon>
        <taxon>Pleosporineae</taxon>
        <taxon>Phaeosphaeriaceae</taxon>
        <taxon>Parastagonospora</taxon>
    </lineage>
</organism>
<dbReference type="HOGENOM" id="CLU_438853_0_0_1"/>
<dbReference type="InterPro" id="IPR021589">
    <property type="entry name" value="Cut12"/>
</dbReference>
<evidence type="ECO:0000256" key="2">
    <source>
        <dbReference type="SAM" id="MobiDB-lite"/>
    </source>
</evidence>
<dbReference type="InParanoid" id="Q0UGA2"/>
<dbReference type="GeneID" id="5976412"/>
<feature type="compositionally biased region" description="Polar residues" evidence="2">
    <location>
        <begin position="380"/>
        <end position="393"/>
    </location>
</feature>
<feature type="region of interest" description="Disordered" evidence="2">
    <location>
        <begin position="60"/>
        <end position="84"/>
    </location>
</feature>
<dbReference type="Pfam" id="PF11500">
    <property type="entry name" value="Cut12"/>
    <property type="match status" value="1"/>
</dbReference>
<dbReference type="KEGG" id="pno:SNOG_09212"/>
<dbReference type="AlphaFoldDB" id="Q0UGA2"/>
<reference evidence="5" key="1">
    <citation type="journal article" date="2007" name="Plant Cell">
        <title>Dothideomycete-plant interactions illuminated by genome sequencing and EST analysis of the wheat pathogen Stagonospora nodorum.</title>
        <authorList>
            <person name="Hane J.K."/>
            <person name="Lowe R.G."/>
            <person name="Solomon P.S."/>
            <person name="Tan K.C."/>
            <person name="Schoch C.L."/>
            <person name="Spatafora J.W."/>
            <person name="Crous P.W."/>
            <person name="Kodira C."/>
            <person name="Birren B.W."/>
            <person name="Galagan J.E."/>
            <person name="Torriani S.F."/>
            <person name="McDonald B.A."/>
            <person name="Oliver R.P."/>
        </authorList>
    </citation>
    <scope>NUCLEOTIDE SEQUENCE [LARGE SCALE GENOMIC DNA]</scope>
    <source>
        <strain evidence="5">SN15 / ATCC MYA-4574 / FGSC 10173</strain>
    </source>
</reference>